<comment type="caution">
    <text evidence="1">The sequence shown here is derived from an EMBL/GenBank/DDBJ whole genome shotgun (WGS) entry which is preliminary data.</text>
</comment>
<protein>
    <submittedName>
        <fullName evidence="1">Uncharacterized protein</fullName>
    </submittedName>
</protein>
<dbReference type="Proteomes" id="UP000076964">
    <property type="component" value="Unassembled WGS sequence"/>
</dbReference>
<proteinExistence type="predicted"/>
<reference evidence="1 2" key="1">
    <citation type="submission" date="2016-02" db="EMBL/GenBank/DDBJ databases">
        <title>Draft genome sequence of Thermodesulfatator sp. S606.</title>
        <authorList>
            <person name="Lai Q."/>
            <person name="Cao J."/>
            <person name="Dupont S."/>
            <person name="Shao Z."/>
            <person name="Jebbar M."/>
            <person name="Alain K."/>
        </authorList>
    </citation>
    <scope>NUCLEOTIDE SEQUENCE [LARGE SCALE GENOMIC DNA]</scope>
    <source>
        <strain evidence="1 2">S606</strain>
    </source>
</reference>
<dbReference type="AlphaFoldDB" id="A0A177E9V2"/>
<evidence type="ECO:0000313" key="2">
    <source>
        <dbReference type="Proteomes" id="UP000076964"/>
    </source>
</evidence>
<organism evidence="1 2">
    <name type="scientific">Thermodesulfatator autotrophicus</name>
    <dbReference type="NCBI Taxonomy" id="1795632"/>
    <lineage>
        <taxon>Bacteria</taxon>
        <taxon>Pseudomonadati</taxon>
        <taxon>Thermodesulfobacteriota</taxon>
        <taxon>Thermodesulfobacteria</taxon>
        <taxon>Thermodesulfobacteriales</taxon>
        <taxon>Thermodesulfatatoraceae</taxon>
        <taxon>Thermodesulfatator</taxon>
    </lineage>
</organism>
<gene>
    <name evidence="1" type="ORF">TH606_01070</name>
</gene>
<evidence type="ECO:0000313" key="1">
    <source>
        <dbReference type="EMBL" id="OAG28578.1"/>
    </source>
</evidence>
<sequence>MNTIQELFAINEKIELSLKEKRAEELPALLASRQDLYEKFFHEFTPKNEGELALVKMLHEKEKKIAALAEKYREELLAERKRLSEKKACLLSYEKTSRGI</sequence>
<name>A0A177E9V2_9BACT</name>
<accession>A0A177E9V2</accession>
<dbReference type="EMBL" id="LSFI01000003">
    <property type="protein sequence ID" value="OAG28578.1"/>
    <property type="molecule type" value="Genomic_DNA"/>
</dbReference>
<dbReference type="RefSeq" id="WP_068540724.1">
    <property type="nucleotide sequence ID" value="NZ_LSFI01000003.1"/>
</dbReference>
<dbReference type="STRING" id="1795632.TH606_01070"/>
<keyword evidence="2" id="KW-1185">Reference proteome</keyword>